<keyword evidence="15" id="KW-1185">Reference proteome</keyword>
<dbReference type="Proteomes" id="UP000325755">
    <property type="component" value="Chromosome"/>
</dbReference>
<evidence type="ECO:0000256" key="11">
    <source>
        <dbReference type="ARBA" id="ARBA00022726"/>
    </source>
</evidence>
<comment type="similarity">
    <text evidence="5 12">Belongs to the purine/pyrimidine phosphoribosyltransferase family.</text>
</comment>
<dbReference type="EMBL" id="CP044205">
    <property type="protein sequence ID" value="QFY44164.1"/>
    <property type="molecule type" value="Genomic_DNA"/>
</dbReference>
<evidence type="ECO:0000256" key="6">
    <source>
        <dbReference type="ARBA" id="ARBA00011738"/>
    </source>
</evidence>
<dbReference type="InterPro" id="IPR029057">
    <property type="entry name" value="PRTase-like"/>
</dbReference>
<evidence type="ECO:0000256" key="3">
    <source>
        <dbReference type="ARBA" id="ARBA00004496"/>
    </source>
</evidence>
<dbReference type="PANTHER" id="PTHR11776">
    <property type="entry name" value="ADENINE PHOSPHORIBOSYLTRANSFERASE"/>
    <property type="match status" value="1"/>
</dbReference>
<evidence type="ECO:0000256" key="12">
    <source>
        <dbReference type="HAMAP-Rule" id="MF_00004"/>
    </source>
</evidence>
<evidence type="ECO:0000313" key="15">
    <source>
        <dbReference type="Proteomes" id="UP000325755"/>
    </source>
</evidence>
<dbReference type="FunCoup" id="A0A5Q0BPN6">
    <property type="interactions" value="414"/>
</dbReference>
<dbReference type="PANTHER" id="PTHR11776:SF7">
    <property type="entry name" value="PHOSPHORIBOSYLTRANSFERASE DOMAIN-CONTAINING PROTEIN"/>
    <property type="match status" value="1"/>
</dbReference>
<keyword evidence="8 12" id="KW-0963">Cytoplasm</keyword>
<evidence type="ECO:0000256" key="5">
    <source>
        <dbReference type="ARBA" id="ARBA00008391"/>
    </source>
</evidence>
<dbReference type="InterPro" id="IPR005764">
    <property type="entry name" value="Ade_phspho_trans"/>
</dbReference>
<dbReference type="GO" id="GO:0006168">
    <property type="term" value="P:adenine salvage"/>
    <property type="evidence" value="ECO:0007669"/>
    <property type="project" value="InterPro"/>
</dbReference>
<evidence type="ECO:0000256" key="1">
    <source>
        <dbReference type="ARBA" id="ARBA00000868"/>
    </source>
</evidence>
<dbReference type="InterPro" id="IPR000836">
    <property type="entry name" value="PRTase_dom"/>
</dbReference>
<protein>
    <recommendedName>
        <fullName evidence="7 12">Adenine phosphoribosyltransferase</fullName>
        <shortName evidence="12">APRT</shortName>
        <ecNumber evidence="7 12">2.4.2.7</ecNumber>
    </recommendedName>
</protein>
<dbReference type="AlphaFoldDB" id="A0A5Q0BPN6"/>
<keyword evidence="10 12" id="KW-0808">Transferase</keyword>
<keyword evidence="11 12" id="KW-0660">Purine salvage</keyword>
<evidence type="ECO:0000256" key="2">
    <source>
        <dbReference type="ARBA" id="ARBA00003968"/>
    </source>
</evidence>
<dbReference type="NCBIfam" id="TIGR01090">
    <property type="entry name" value="apt"/>
    <property type="match status" value="1"/>
</dbReference>
<comment type="function">
    <text evidence="2 12">Catalyzes a salvage reaction resulting in the formation of AMP, that is energically less costly than de novo synthesis.</text>
</comment>
<comment type="subunit">
    <text evidence="6 12">Homodimer.</text>
</comment>
<comment type="pathway">
    <text evidence="4 12">Purine metabolism; AMP biosynthesis via salvage pathway; AMP from adenine: step 1/1.</text>
</comment>
<evidence type="ECO:0000256" key="4">
    <source>
        <dbReference type="ARBA" id="ARBA00004659"/>
    </source>
</evidence>
<evidence type="ECO:0000256" key="8">
    <source>
        <dbReference type="ARBA" id="ARBA00022490"/>
    </source>
</evidence>
<dbReference type="FunFam" id="3.40.50.2020:FF:000004">
    <property type="entry name" value="Adenine phosphoribosyltransferase"/>
    <property type="match status" value="1"/>
</dbReference>
<dbReference type="OrthoDB" id="9803963at2"/>
<keyword evidence="9 12" id="KW-0328">Glycosyltransferase</keyword>
<dbReference type="UniPathway" id="UPA00588">
    <property type="reaction ID" value="UER00646"/>
</dbReference>
<evidence type="ECO:0000256" key="9">
    <source>
        <dbReference type="ARBA" id="ARBA00022676"/>
    </source>
</evidence>
<evidence type="ECO:0000256" key="7">
    <source>
        <dbReference type="ARBA" id="ARBA00011893"/>
    </source>
</evidence>
<dbReference type="KEGG" id="mmob:F6R98_17240"/>
<comment type="catalytic activity">
    <reaction evidence="1 12">
        <text>AMP + diphosphate = 5-phospho-alpha-D-ribose 1-diphosphate + adenine</text>
        <dbReference type="Rhea" id="RHEA:16609"/>
        <dbReference type="ChEBI" id="CHEBI:16708"/>
        <dbReference type="ChEBI" id="CHEBI:33019"/>
        <dbReference type="ChEBI" id="CHEBI:58017"/>
        <dbReference type="ChEBI" id="CHEBI:456215"/>
        <dbReference type="EC" id="2.4.2.7"/>
    </reaction>
</comment>
<gene>
    <name evidence="12" type="primary">apt</name>
    <name evidence="14" type="ORF">F6R98_17240</name>
</gene>
<dbReference type="HAMAP" id="MF_00004">
    <property type="entry name" value="Aden_phosphoribosyltr"/>
    <property type="match status" value="1"/>
</dbReference>
<accession>A0A5Q0BPN6</accession>
<dbReference type="Pfam" id="PF00156">
    <property type="entry name" value="Pribosyltran"/>
    <property type="match status" value="1"/>
</dbReference>
<proteinExistence type="inferred from homology"/>
<evidence type="ECO:0000256" key="10">
    <source>
        <dbReference type="ARBA" id="ARBA00022679"/>
    </source>
</evidence>
<dbReference type="RefSeq" id="WP_153250133.1">
    <property type="nucleotide sequence ID" value="NZ_CP044205.1"/>
</dbReference>
<dbReference type="GO" id="GO:0044209">
    <property type="term" value="P:AMP salvage"/>
    <property type="evidence" value="ECO:0007669"/>
    <property type="project" value="UniProtKB-UniRule"/>
</dbReference>
<reference evidence="14 15" key="1">
    <citation type="submission" date="2019-09" db="EMBL/GenBank/DDBJ databases">
        <title>Ecophysiology of the spiral-shaped methanotroph Methylospira mobilis as revealed by the complete genome sequence.</title>
        <authorList>
            <person name="Oshkin I.Y."/>
            <person name="Dedysh S.N."/>
            <person name="Miroshnikov K."/>
            <person name="Danilova O.V."/>
            <person name="Hakobyan A."/>
            <person name="Liesack W."/>
        </authorList>
    </citation>
    <scope>NUCLEOTIDE SEQUENCE [LARGE SCALE GENOMIC DNA]</scope>
    <source>
        <strain evidence="14 15">Shm1</strain>
    </source>
</reference>
<name>A0A5Q0BPN6_9GAMM</name>
<dbReference type="GO" id="GO:0005737">
    <property type="term" value="C:cytoplasm"/>
    <property type="evidence" value="ECO:0007669"/>
    <property type="project" value="UniProtKB-SubCell"/>
</dbReference>
<dbReference type="SUPFAM" id="SSF53271">
    <property type="entry name" value="PRTase-like"/>
    <property type="match status" value="1"/>
</dbReference>
<dbReference type="NCBIfam" id="NF002636">
    <property type="entry name" value="PRK02304.1-5"/>
    <property type="match status" value="1"/>
</dbReference>
<dbReference type="EC" id="2.4.2.7" evidence="7 12"/>
<dbReference type="NCBIfam" id="NF002634">
    <property type="entry name" value="PRK02304.1-3"/>
    <property type="match status" value="1"/>
</dbReference>
<organism evidence="14 15">
    <name type="scientific">Candidatus Methylospira mobilis</name>
    <dbReference type="NCBI Taxonomy" id="1808979"/>
    <lineage>
        <taxon>Bacteria</taxon>
        <taxon>Pseudomonadati</taxon>
        <taxon>Pseudomonadota</taxon>
        <taxon>Gammaproteobacteria</taxon>
        <taxon>Methylococcales</taxon>
        <taxon>Methylococcaceae</taxon>
        <taxon>Candidatus Methylospira</taxon>
    </lineage>
</organism>
<dbReference type="InterPro" id="IPR050120">
    <property type="entry name" value="Adenine_PRTase"/>
</dbReference>
<sequence>MPIKSRIRTVPHYPKQGIMFRDITTLLKDPVGLRVTIHEMVHRYTGVKIDKVAGIESRGFILGAPLAYVLGVGFVPIRKRGKLPAETIGHDYELEYGTDRVEIHTDAIEQGERVLLVDDLIATGGTAEAAATLITNIGGEIIECVFVVDLPDLGGRKRLEKKGYKVFSLCEFEGE</sequence>
<comment type="subcellular location">
    <subcellularLocation>
        <location evidence="3 12">Cytoplasm</location>
    </subcellularLocation>
</comment>
<dbReference type="GO" id="GO:0003999">
    <property type="term" value="F:adenine phosphoribosyltransferase activity"/>
    <property type="evidence" value="ECO:0007669"/>
    <property type="project" value="UniProtKB-UniRule"/>
</dbReference>
<evidence type="ECO:0000313" key="14">
    <source>
        <dbReference type="EMBL" id="QFY44164.1"/>
    </source>
</evidence>
<feature type="domain" description="Phosphoribosyltransferase" evidence="13">
    <location>
        <begin position="42"/>
        <end position="157"/>
    </location>
</feature>
<dbReference type="CDD" id="cd06223">
    <property type="entry name" value="PRTases_typeI"/>
    <property type="match status" value="1"/>
</dbReference>
<evidence type="ECO:0000259" key="13">
    <source>
        <dbReference type="Pfam" id="PF00156"/>
    </source>
</evidence>
<dbReference type="InParanoid" id="A0A5Q0BPN6"/>
<dbReference type="GO" id="GO:0006166">
    <property type="term" value="P:purine ribonucleoside salvage"/>
    <property type="evidence" value="ECO:0007669"/>
    <property type="project" value="UniProtKB-UniRule"/>
</dbReference>
<dbReference type="Gene3D" id="3.40.50.2020">
    <property type="match status" value="1"/>
</dbReference>